<dbReference type="Pfam" id="PF04607">
    <property type="entry name" value="RelA_SpoT"/>
    <property type="match status" value="1"/>
</dbReference>
<feature type="domain" description="RelA/SpoT" evidence="1">
    <location>
        <begin position="68"/>
        <end position="191"/>
    </location>
</feature>
<proteinExistence type="predicted"/>
<dbReference type="Proteomes" id="UP000268084">
    <property type="component" value="Chromosome"/>
</dbReference>
<dbReference type="SMART" id="SM00954">
    <property type="entry name" value="RelA_SpoT"/>
    <property type="match status" value="1"/>
</dbReference>
<name>A0A3G8ZQP3_9ACTN</name>
<reference evidence="2 3" key="1">
    <citation type="submission" date="2018-11" db="EMBL/GenBank/DDBJ databases">
        <authorList>
            <person name="Da X."/>
        </authorList>
    </citation>
    <scope>NUCLEOTIDE SEQUENCE [LARGE SCALE GENOMIC DNA]</scope>
    <source>
        <strain evidence="2 3">S14-144</strain>
    </source>
</reference>
<dbReference type="SUPFAM" id="SSF81301">
    <property type="entry name" value="Nucleotidyltransferase"/>
    <property type="match status" value="1"/>
</dbReference>
<dbReference type="InterPro" id="IPR007685">
    <property type="entry name" value="RelA_SpoT"/>
</dbReference>
<keyword evidence="3" id="KW-1185">Reference proteome</keyword>
<dbReference type="EMBL" id="CP034170">
    <property type="protein sequence ID" value="AZI59125.1"/>
    <property type="molecule type" value="Genomic_DNA"/>
</dbReference>
<dbReference type="CDD" id="cd05399">
    <property type="entry name" value="NT_Rel-Spo_like"/>
    <property type="match status" value="1"/>
</dbReference>
<organism evidence="2 3">
    <name type="scientific">Nakamurella antarctica</name>
    <dbReference type="NCBI Taxonomy" id="1902245"/>
    <lineage>
        <taxon>Bacteria</taxon>
        <taxon>Bacillati</taxon>
        <taxon>Actinomycetota</taxon>
        <taxon>Actinomycetes</taxon>
        <taxon>Nakamurellales</taxon>
        <taxon>Nakamurellaceae</taxon>
        <taxon>Nakamurella</taxon>
    </lineage>
</organism>
<accession>A0A3G8ZQP3</accession>
<keyword evidence="2" id="KW-0418">Kinase</keyword>
<dbReference type="PANTHER" id="PTHR47837:SF2">
    <property type="entry name" value="GTP PYROPHOSPHOKINASE YWAC"/>
    <property type="match status" value="1"/>
</dbReference>
<dbReference type="RefSeq" id="WP_124800029.1">
    <property type="nucleotide sequence ID" value="NZ_CP034170.1"/>
</dbReference>
<dbReference type="Gene3D" id="1.10.287.860">
    <property type="entry name" value="Nucleotidyltransferase"/>
    <property type="match status" value="1"/>
</dbReference>
<dbReference type="KEGG" id="nak:EH165_14225"/>
<dbReference type="Gene3D" id="3.30.460.10">
    <property type="entry name" value="Beta Polymerase, domain 2"/>
    <property type="match status" value="1"/>
</dbReference>
<evidence type="ECO:0000313" key="3">
    <source>
        <dbReference type="Proteomes" id="UP000268084"/>
    </source>
</evidence>
<keyword evidence="2" id="KW-0808">Transferase</keyword>
<dbReference type="AlphaFoldDB" id="A0A3G8ZQP3"/>
<evidence type="ECO:0000259" key="1">
    <source>
        <dbReference type="SMART" id="SM00954"/>
    </source>
</evidence>
<dbReference type="GO" id="GO:0016301">
    <property type="term" value="F:kinase activity"/>
    <property type="evidence" value="ECO:0007669"/>
    <property type="project" value="UniProtKB-KW"/>
</dbReference>
<gene>
    <name evidence="2" type="ORF">EH165_14225</name>
</gene>
<protein>
    <submittedName>
        <fullName evidence="2">GTP pyrophosphokinase family protein</fullName>
    </submittedName>
</protein>
<reference evidence="2 3" key="2">
    <citation type="submission" date="2018-12" db="EMBL/GenBank/DDBJ databases">
        <title>Nakamurella antarcticus sp. nov., isolated from Antarctica South Shetland Islands soil.</title>
        <authorList>
            <person name="Peng F."/>
        </authorList>
    </citation>
    <scope>NUCLEOTIDE SEQUENCE [LARGE SCALE GENOMIC DNA]</scope>
    <source>
        <strain evidence="2 3">S14-144</strain>
    </source>
</reference>
<dbReference type="InterPro" id="IPR052366">
    <property type="entry name" value="GTP_Pyrophosphokinase"/>
</dbReference>
<sequence length="257" mass="28945">MLTSDTSRGSVVPAEKDSGKSFSQLREEFTRFVMGYKFGIDEIMTKINILREEFNHVHEYNPIEYVGSRLKSPESILAKALRKGCPITMDDIRDQILDIAGIRVTCSFLSDTYKIRDMIAAQHDITVLLERDYIANPKPNGYKSLHLIVSVPVYMSDRVVQVTVEIQIRTIAMDFWASLEHKIFYKYRGSVPAAMVEELAQAAAAANALDKQMEKLHVGITQIKRAGAPEQRALPAGDLSQLVIPQALLDALQSYRR</sequence>
<dbReference type="InterPro" id="IPR043519">
    <property type="entry name" value="NT_sf"/>
</dbReference>
<dbReference type="PANTHER" id="PTHR47837">
    <property type="entry name" value="GTP PYROPHOSPHOKINASE YJBM"/>
    <property type="match status" value="1"/>
</dbReference>
<dbReference type="GO" id="GO:0015969">
    <property type="term" value="P:guanosine tetraphosphate metabolic process"/>
    <property type="evidence" value="ECO:0007669"/>
    <property type="project" value="InterPro"/>
</dbReference>
<dbReference type="OrthoDB" id="9789634at2"/>
<evidence type="ECO:0000313" key="2">
    <source>
        <dbReference type="EMBL" id="AZI59125.1"/>
    </source>
</evidence>